<dbReference type="SUPFAM" id="SSF52980">
    <property type="entry name" value="Restriction endonuclease-like"/>
    <property type="match status" value="1"/>
</dbReference>
<evidence type="ECO:0000259" key="1">
    <source>
        <dbReference type="Pfam" id="PF09407"/>
    </source>
</evidence>
<comment type="caution">
    <text evidence="2">The sequence shown here is derived from an EMBL/GenBank/DDBJ whole genome shotgun (WGS) entry which is preliminary data.</text>
</comment>
<keyword evidence="3" id="KW-1185">Reference proteome</keyword>
<dbReference type="InterPro" id="IPR011335">
    <property type="entry name" value="Restrct_endonuc-II-like"/>
</dbReference>
<dbReference type="Proteomes" id="UP000578449">
    <property type="component" value="Unassembled WGS sequence"/>
</dbReference>
<proteinExistence type="predicted"/>
<dbReference type="Gene3D" id="3.40.960.10">
    <property type="entry name" value="VSR Endonuclease"/>
    <property type="match status" value="1"/>
</dbReference>
<dbReference type="AlphaFoldDB" id="A0A840NZU1"/>
<dbReference type="EMBL" id="JACHGN010000004">
    <property type="protein sequence ID" value="MBB5132662.1"/>
    <property type="molecule type" value="Genomic_DNA"/>
</dbReference>
<organism evidence="2 3">
    <name type="scientific">Thermocatellispora tengchongensis</name>
    <dbReference type="NCBI Taxonomy" id="1073253"/>
    <lineage>
        <taxon>Bacteria</taxon>
        <taxon>Bacillati</taxon>
        <taxon>Actinomycetota</taxon>
        <taxon>Actinomycetes</taxon>
        <taxon>Streptosporangiales</taxon>
        <taxon>Streptosporangiaceae</taxon>
        <taxon>Thermocatellispora</taxon>
    </lineage>
</organism>
<dbReference type="RefSeq" id="WP_185049626.1">
    <property type="nucleotide sequence ID" value="NZ_BAABIX010000003.1"/>
</dbReference>
<accession>A0A840NZU1</accession>
<evidence type="ECO:0000313" key="3">
    <source>
        <dbReference type="Proteomes" id="UP000578449"/>
    </source>
</evidence>
<dbReference type="Pfam" id="PF09407">
    <property type="entry name" value="AbiEi_1"/>
    <property type="match status" value="1"/>
</dbReference>
<reference evidence="2 3" key="1">
    <citation type="submission" date="2020-08" db="EMBL/GenBank/DDBJ databases">
        <title>Genomic Encyclopedia of Type Strains, Phase IV (KMG-IV): sequencing the most valuable type-strain genomes for metagenomic binning, comparative biology and taxonomic classification.</title>
        <authorList>
            <person name="Goeker M."/>
        </authorList>
    </citation>
    <scope>NUCLEOTIDE SEQUENCE [LARGE SCALE GENOMIC DNA]</scope>
    <source>
        <strain evidence="2 3">DSM 45615</strain>
    </source>
</reference>
<sequence length="285" mass="31327">MNGAEAATGGGDSLLAQARAITAREPWAVACGATAAYVHGVSTSVGGTPALELGVLTPSARTHVPGWVVREEPIPAEDVTTCRGVRVTTPERTALDCAVRLDRVEAVIALDQFLRGHGVRRRDLKARVAALPSARHARRAREALRLADPGAASPRETWLRLCLIGAGLPRPSTQMRVPLGAGRICYLDLAWEEYQLATEYDGREHHSSASDRERDDERRAVLREQGWRIIPVAHDVIPYRVAAYLRHMADALLARGWRPPPDHLVTVQAHIRAARRPGYRPLWPF</sequence>
<dbReference type="InterPro" id="IPR018547">
    <property type="entry name" value="AbiEi_C"/>
</dbReference>
<evidence type="ECO:0000313" key="2">
    <source>
        <dbReference type="EMBL" id="MBB5132662.1"/>
    </source>
</evidence>
<protein>
    <recommendedName>
        <fullName evidence="1">AbiEi antitoxin C-terminal domain-containing protein</fullName>
    </recommendedName>
</protein>
<name>A0A840NZU1_9ACTN</name>
<gene>
    <name evidence="2" type="ORF">HNP84_002378</name>
</gene>
<feature type="domain" description="AbiEi antitoxin C-terminal" evidence="1">
    <location>
        <begin position="19"/>
        <end position="144"/>
    </location>
</feature>